<dbReference type="PANTHER" id="PTHR31225">
    <property type="entry name" value="OS04G0344100 PROTEIN-RELATED"/>
    <property type="match status" value="1"/>
</dbReference>
<dbReference type="InterPro" id="IPR034741">
    <property type="entry name" value="Terpene_cyclase-like_1_C"/>
</dbReference>
<dbReference type="Pfam" id="PF03936">
    <property type="entry name" value="Terpene_synth_C"/>
    <property type="match status" value="1"/>
</dbReference>
<evidence type="ECO:0000256" key="1">
    <source>
        <dbReference type="ARBA" id="ARBA00001946"/>
    </source>
</evidence>
<dbReference type="PANTHER" id="PTHR31225:SF253">
    <property type="entry name" value="SESQUITERPENE SYNTHASE 31"/>
    <property type="match status" value="1"/>
</dbReference>
<dbReference type="FunFam" id="1.10.600.10:FF:000007">
    <property type="entry name" value="Isoprene synthase, chloroplastic"/>
    <property type="match status" value="1"/>
</dbReference>
<comment type="pathway">
    <text evidence="2">Secondary metabolite biosynthesis; terpenoid biosynthesis.</text>
</comment>
<evidence type="ECO:0000256" key="2">
    <source>
        <dbReference type="ARBA" id="ARBA00004721"/>
    </source>
</evidence>
<dbReference type="Gene3D" id="1.10.600.10">
    <property type="entry name" value="Farnesyl Diphosphate Synthase"/>
    <property type="match status" value="1"/>
</dbReference>
<evidence type="ECO:0000256" key="4">
    <source>
        <dbReference type="ARBA" id="ARBA00022842"/>
    </source>
</evidence>
<dbReference type="EMBL" id="JAVIJP010000007">
    <property type="protein sequence ID" value="KAL3650158.1"/>
    <property type="molecule type" value="Genomic_DNA"/>
</dbReference>
<evidence type="ECO:0000256" key="5">
    <source>
        <dbReference type="ARBA" id="ARBA00023239"/>
    </source>
</evidence>
<dbReference type="InterPro" id="IPR044814">
    <property type="entry name" value="Terpene_cyclase_plant_C1"/>
</dbReference>
<gene>
    <name evidence="8" type="ORF">CASFOL_006561</name>
</gene>
<dbReference type="SUPFAM" id="SSF48576">
    <property type="entry name" value="Terpenoid synthases"/>
    <property type="match status" value="1"/>
</dbReference>
<keyword evidence="5" id="KW-0456">Lyase</keyword>
<dbReference type="GO" id="GO:0016829">
    <property type="term" value="F:lyase activity"/>
    <property type="evidence" value="ECO:0007669"/>
    <property type="project" value="UniProtKB-KW"/>
</dbReference>
<dbReference type="Pfam" id="PF01397">
    <property type="entry name" value="Terpene_synth"/>
    <property type="match status" value="1"/>
</dbReference>
<evidence type="ECO:0000259" key="6">
    <source>
        <dbReference type="Pfam" id="PF01397"/>
    </source>
</evidence>
<dbReference type="InterPro" id="IPR036965">
    <property type="entry name" value="Terpene_synth_N_sf"/>
</dbReference>
<evidence type="ECO:0000256" key="3">
    <source>
        <dbReference type="ARBA" id="ARBA00022723"/>
    </source>
</evidence>
<dbReference type="InterPro" id="IPR008930">
    <property type="entry name" value="Terpenoid_cyclase/PrenylTrfase"/>
</dbReference>
<dbReference type="GO" id="GO:0046872">
    <property type="term" value="F:metal ion binding"/>
    <property type="evidence" value="ECO:0007669"/>
    <property type="project" value="UniProtKB-KW"/>
</dbReference>
<dbReference type="AlphaFoldDB" id="A0ABD3E6Q2"/>
<dbReference type="InterPro" id="IPR001906">
    <property type="entry name" value="Terpene_synth_N"/>
</dbReference>
<dbReference type="InterPro" id="IPR005630">
    <property type="entry name" value="Terpene_synthase_metal-bd"/>
</dbReference>
<comment type="cofactor">
    <cofactor evidence="1">
        <name>Mg(2+)</name>
        <dbReference type="ChEBI" id="CHEBI:18420"/>
    </cofactor>
</comment>
<dbReference type="Proteomes" id="UP001632038">
    <property type="component" value="Unassembled WGS sequence"/>
</dbReference>
<dbReference type="FunFam" id="1.50.10.130:FF:000001">
    <property type="entry name" value="Isoprene synthase, chloroplastic"/>
    <property type="match status" value="1"/>
</dbReference>
<proteinExistence type="predicted"/>
<dbReference type="Gene3D" id="1.50.10.130">
    <property type="entry name" value="Terpene synthase, N-terminal domain"/>
    <property type="match status" value="1"/>
</dbReference>
<dbReference type="SUPFAM" id="SSF48239">
    <property type="entry name" value="Terpenoid cyclases/Protein prenyltransferases"/>
    <property type="match status" value="1"/>
</dbReference>
<reference evidence="9" key="1">
    <citation type="journal article" date="2024" name="IScience">
        <title>Strigolactones Initiate the Formation of Haustorium-like Structures in Castilleja.</title>
        <authorList>
            <person name="Buerger M."/>
            <person name="Peterson D."/>
            <person name="Chory J."/>
        </authorList>
    </citation>
    <scope>NUCLEOTIDE SEQUENCE [LARGE SCALE GENOMIC DNA]</scope>
</reference>
<keyword evidence="4" id="KW-0460">Magnesium</keyword>
<dbReference type="InterPro" id="IPR008949">
    <property type="entry name" value="Isoprenoid_synthase_dom_sf"/>
</dbReference>
<dbReference type="CDD" id="cd00684">
    <property type="entry name" value="Terpene_cyclase_plant_C1"/>
    <property type="match status" value="1"/>
</dbReference>
<evidence type="ECO:0000259" key="7">
    <source>
        <dbReference type="Pfam" id="PF03936"/>
    </source>
</evidence>
<organism evidence="8 9">
    <name type="scientific">Castilleja foliolosa</name>
    <dbReference type="NCBI Taxonomy" id="1961234"/>
    <lineage>
        <taxon>Eukaryota</taxon>
        <taxon>Viridiplantae</taxon>
        <taxon>Streptophyta</taxon>
        <taxon>Embryophyta</taxon>
        <taxon>Tracheophyta</taxon>
        <taxon>Spermatophyta</taxon>
        <taxon>Magnoliopsida</taxon>
        <taxon>eudicotyledons</taxon>
        <taxon>Gunneridae</taxon>
        <taxon>Pentapetalae</taxon>
        <taxon>asterids</taxon>
        <taxon>lamiids</taxon>
        <taxon>Lamiales</taxon>
        <taxon>Orobanchaceae</taxon>
        <taxon>Pedicularideae</taxon>
        <taxon>Castillejinae</taxon>
        <taxon>Castilleja</taxon>
    </lineage>
</organism>
<dbReference type="SFLD" id="SFLDS00005">
    <property type="entry name" value="Isoprenoid_Synthase_Type_I"/>
    <property type="match status" value="1"/>
</dbReference>
<comment type="caution">
    <text evidence="8">The sequence shown here is derived from an EMBL/GenBank/DDBJ whole genome shotgun (WGS) entry which is preliminary data.</text>
</comment>
<evidence type="ECO:0000313" key="8">
    <source>
        <dbReference type="EMBL" id="KAL3650158.1"/>
    </source>
</evidence>
<keyword evidence="3" id="KW-0479">Metal-binding</keyword>
<dbReference type="InterPro" id="IPR050148">
    <property type="entry name" value="Terpene_synthase-like"/>
</dbReference>
<accession>A0ABD3E6Q2</accession>
<dbReference type="SFLD" id="SFLDG01019">
    <property type="entry name" value="Terpene_Cyclase_Like_1_C_Termi"/>
    <property type="match status" value="1"/>
</dbReference>
<sequence>MAAPTINIDVRPPTASFTPSMWGHIFTSFSLENQVQEKFGEDIEALKEEVRSMLIMAKAQTRGEQLVLIDTLERLGLGYHFDREIEEHLEHIFKSHCENNEVEDDDLYITSLQFRLLRQHRRYISCSVFDKFKNGGKEDNKFNETQLVHIGDAKGLLSLYEAAHLRTHGEEILDEAVDFTVHHLKRMVQQLEPPLQDQVKRALEQPLHWGVPRIETRYYISSYEKDNTKNEILLKLAKLDFNYVQNIHRTELQQVSRWWIEMDLKSKLPHTRDRVVEIYLWAMAFHFEPQYSKARIAYTKALMMLTVIDDTYDNYATVQEAELFTDVLERWNADEIDRLPDYMKTVYRFILSVYEDYERDAAGQGKLFAVPYAKETVNLICRAYNKELKWLVGQQRPTYDEYLANSLHTSCIYVVTTTVIPGMKSAVSKESIDWLMTDPKIVTATAKLGRYLDDLSTHERESKQGQMVTGADFYMKQHGVTMEETVDTFVKLAADAWKDVNAEWIMSSNKTCVVPKDMVEHILNFARATEITYKNCEDGVTNPEKYYAPWIRALFLDPMII</sequence>
<feature type="domain" description="Terpene synthase N-terminal" evidence="6">
    <location>
        <begin position="21"/>
        <end position="203"/>
    </location>
</feature>
<feature type="domain" description="Terpene synthase metal-binding" evidence="7">
    <location>
        <begin position="261"/>
        <end position="499"/>
    </location>
</feature>
<protein>
    <submittedName>
        <fullName evidence="8">Uncharacterized protein</fullName>
    </submittedName>
</protein>
<name>A0ABD3E6Q2_9LAMI</name>
<keyword evidence="9" id="KW-1185">Reference proteome</keyword>
<evidence type="ECO:0000313" key="9">
    <source>
        <dbReference type="Proteomes" id="UP001632038"/>
    </source>
</evidence>